<dbReference type="RefSeq" id="WP_163059077.1">
    <property type="nucleotide sequence ID" value="NZ_JAAGLI010000576.1"/>
</dbReference>
<dbReference type="PANTHER" id="PTHR37314:SF4">
    <property type="entry name" value="UPF0700 TRANSMEMBRANE PROTEIN YOAK"/>
    <property type="match status" value="1"/>
</dbReference>
<dbReference type="PANTHER" id="PTHR37314">
    <property type="entry name" value="SLR0142 PROTEIN"/>
    <property type="match status" value="1"/>
</dbReference>
<sequence>MTLARRATILPVLALASASTDVVSYLGLGHVFTANMTGNTALLGIGVASAKTGAVLRSVCALAGFVSGAAASQLFARRRRALASCLAVETLPLATWFGWWQAVGGPAHGSARYGYIALAGVAMGLQSGAVTRLGVPGVTTVFITGTITALTVGLTGRLRGRPLPQQKPPNHVLQGLIVVFFLAGALAGGYAFHYWGGTAAVVPLGIVAVAAAAAFARPPEEEG</sequence>
<keyword evidence="1" id="KW-0472">Membrane</keyword>
<organism evidence="2 3">
    <name type="scientific">Actinomadura bangladeshensis</name>
    <dbReference type="NCBI Taxonomy" id="453573"/>
    <lineage>
        <taxon>Bacteria</taxon>
        <taxon>Bacillati</taxon>
        <taxon>Actinomycetota</taxon>
        <taxon>Actinomycetes</taxon>
        <taxon>Streptosporangiales</taxon>
        <taxon>Thermomonosporaceae</taxon>
        <taxon>Actinomadura</taxon>
    </lineage>
</organism>
<feature type="transmembrane region" description="Helical" evidence="1">
    <location>
        <begin position="141"/>
        <end position="160"/>
    </location>
</feature>
<feature type="transmembrane region" description="Helical" evidence="1">
    <location>
        <begin position="55"/>
        <end position="75"/>
    </location>
</feature>
<protein>
    <submittedName>
        <fullName evidence="2">DUF1275 domain-containing protein</fullName>
    </submittedName>
</protein>
<dbReference type="AlphaFoldDB" id="A0A6L9QMN4"/>
<feature type="transmembrane region" description="Helical" evidence="1">
    <location>
        <begin position="198"/>
        <end position="216"/>
    </location>
</feature>
<evidence type="ECO:0000256" key="1">
    <source>
        <dbReference type="SAM" id="Phobius"/>
    </source>
</evidence>
<dbReference type="Proteomes" id="UP000475532">
    <property type="component" value="Unassembled WGS sequence"/>
</dbReference>
<proteinExistence type="predicted"/>
<accession>A0A6L9QMN4</accession>
<reference evidence="2 3" key="1">
    <citation type="submission" date="2020-01" db="EMBL/GenBank/DDBJ databases">
        <title>Insect and environment-associated Actinomycetes.</title>
        <authorList>
            <person name="Currrie C."/>
            <person name="Chevrette M."/>
            <person name="Carlson C."/>
            <person name="Stubbendieck R."/>
            <person name="Wendt-Pienkowski E."/>
        </authorList>
    </citation>
    <scope>NUCLEOTIDE SEQUENCE [LARGE SCALE GENOMIC DNA]</scope>
    <source>
        <strain evidence="2 3">SID10258</strain>
    </source>
</reference>
<dbReference type="EMBL" id="JAAGLI010000576">
    <property type="protein sequence ID" value="NEA25264.1"/>
    <property type="molecule type" value="Genomic_DNA"/>
</dbReference>
<evidence type="ECO:0000313" key="2">
    <source>
        <dbReference type="EMBL" id="NEA25264.1"/>
    </source>
</evidence>
<keyword evidence="1" id="KW-1133">Transmembrane helix</keyword>
<name>A0A6L9QMN4_9ACTN</name>
<evidence type="ECO:0000313" key="3">
    <source>
        <dbReference type="Proteomes" id="UP000475532"/>
    </source>
</evidence>
<keyword evidence="1" id="KW-0812">Transmembrane</keyword>
<dbReference type="InterPro" id="IPR010699">
    <property type="entry name" value="DUF1275"/>
</dbReference>
<feature type="transmembrane region" description="Helical" evidence="1">
    <location>
        <begin position="172"/>
        <end position="192"/>
    </location>
</feature>
<comment type="caution">
    <text evidence="2">The sequence shown here is derived from an EMBL/GenBank/DDBJ whole genome shotgun (WGS) entry which is preliminary data.</text>
</comment>
<dbReference type="Pfam" id="PF06912">
    <property type="entry name" value="DUF1275"/>
    <property type="match status" value="1"/>
</dbReference>
<gene>
    <name evidence="2" type="ORF">G3I70_22665</name>
</gene>